<sequence>MTSEAISAVQNHLVQVPDTAPYDCASIFNFTPSPPPKRRATSASEKRKICLDVPLTVYKMKNQLQVLRERRHRLALKCQKRADLGVRGEE</sequence>
<dbReference type="EnsemblMetazoa" id="G16487.3">
    <property type="protein sequence ID" value="G16487.3:cds"/>
    <property type="gene ID" value="G16487"/>
</dbReference>
<keyword evidence="2" id="KW-1185">Reference proteome</keyword>
<evidence type="ECO:0000313" key="1">
    <source>
        <dbReference type="EnsemblMetazoa" id="G16487.3:cds"/>
    </source>
</evidence>
<evidence type="ECO:0000313" key="2">
    <source>
        <dbReference type="Proteomes" id="UP000005408"/>
    </source>
</evidence>
<accession>A0A8W8J2T4</accession>
<reference evidence="1" key="1">
    <citation type="submission" date="2022-08" db="UniProtKB">
        <authorList>
            <consortium name="EnsemblMetazoa"/>
        </authorList>
    </citation>
    <scope>IDENTIFICATION</scope>
    <source>
        <strain evidence="1">05x7-T-G4-1.051#20</strain>
    </source>
</reference>
<protein>
    <submittedName>
        <fullName evidence="1">Uncharacterized protein</fullName>
    </submittedName>
</protein>
<dbReference type="Proteomes" id="UP000005408">
    <property type="component" value="Unassembled WGS sequence"/>
</dbReference>
<name>A0A8W8J2T4_MAGGI</name>
<proteinExistence type="predicted"/>
<organism evidence="1 2">
    <name type="scientific">Magallana gigas</name>
    <name type="common">Pacific oyster</name>
    <name type="synonym">Crassostrea gigas</name>
    <dbReference type="NCBI Taxonomy" id="29159"/>
    <lineage>
        <taxon>Eukaryota</taxon>
        <taxon>Metazoa</taxon>
        <taxon>Spiralia</taxon>
        <taxon>Lophotrochozoa</taxon>
        <taxon>Mollusca</taxon>
        <taxon>Bivalvia</taxon>
        <taxon>Autobranchia</taxon>
        <taxon>Pteriomorphia</taxon>
        <taxon>Ostreida</taxon>
        <taxon>Ostreoidea</taxon>
        <taxon>Ostreidae</taxon>
        <taxon>Magallana</taxon>
    </lineage>
</organism>
<dbReference type="AlphaFoldDB" id="A0A8W8J2T4"/>